<evidence type="ECO:0000256" key="5">
    <source>
        <dbReference type="PROSITE-ProRule" id="PRU00108"/>
    </source>
</evidence>
<organism evidence="9 10">
    <name type="scientific">Orchesella dallaii</name>
    <dbReference type="NCBI Taxonomy" id="48710"/>
    <lineage>
        <taxon>Eukaryota</taxon>
        <taxon>Metazoa</taxon>
        <taxon>Ecdysozoa</taxon>
        <taxon>Arthropoda</taxon>
        <taxon>Hexapoda</taxon>
        <taxon>Collembola</taxon>
        <taxon>Entomobryomorpha</taxon>
        <taxon>Entomobryoidea</taxon>
        <taxon>Orchesellidae</taxon>
        <taxon>Orchesellinae</taxon>
        <taxon>Orchesella</taxon>
    </lineage>
</organism>
<dbReference type="PROSITE" id="PS00027">
    <property type="entry name" value="HOMEOBOX_1"/>
    <property type="match status" value="1"/>
</dbReference>
<evidence type="ECO:0000259" key="8">
    <source>
        <dbReference type="PROSITE" id="PS50071"/>
    </source>
</evidence>
<evidence type="ECO:0000256" key="2">
    <source>
        <dbReference type="ARBA" id="ARBA00023125"/>
    </source>
</evidence>
<dbReference type="EMBL" id="CAXLJM020000177">
    <property type="protein sequence ID" value="CAL8148860.1"/>
    <property type="molecule type" value="Genomic_DNA"/>
</dbReference>
<comment type="caution">
    <text evidence="9">The sequence shown here is derived from an EMBL/GenBank/DDBJ whole genome shotgun (WGS) entry which is preliminary data.</text>
</comment>
<dbReference type="CDD" id="cd00086">
    <property type="entry name" value="homeodomain"/>
    <property type="match status" value="1"/>
</dbReference>
<reference evidence="9 10" key="1">
    <citation type="submission" date="2024-08" db="EMBL/GenBank/DDBJ databases">
        <authorList>
            <person name="Cucini C."/>
            <person name="Frati F."/>
        </authorList>
    </citation>
    <scope>NUCLEOTIDE SEQUENCE [LARGE SCALE GENOMIC DNA]</scope>
</reference>
<feature type="compositionally biased region" description="Polar residues" evidence="7">
    <location>
        <begin position="10"/>
        <end position="20"/>
    </location>
</feature>
<dbReference type="InterPro" id="IPR017970">
    <property type="entry name" value="Homeobox_CS"/>
</dbReference>
<keyword evidence="10" id="KW-1185">Reference proteome</keyword>
<feature type="DNA-binding region" description="Homeobox" evidence="5">
    <location>
        <begin position="264"/>
        <end position="323"/>
    </location>
</feature>
<feature type="region of interest" description="Disordered" evidence="7">
    <location>
        <begin position="481"/>
        <end position="511"/>
    </location>
</feature>
<feature type="compositionally biased region" description="Basic and acidic residues" evidence="7">
    <location>
        <begin position="24"/>
        <end position="36"/>
    </location>
</feature>
<evidence type="ECO:0000256" key="1">
    <source>
        <dbReference type="ARBA" id="ARBA00004123"/>
    </source>
</evidence>
<gene>
    <name evidence="9" type="ORF">ODALV1_LOCUS31555</name>
</gene>
<sequence>MVESRAADFASNNMGNNTSVVVVEEPRFDSASEGRGQESQNQRHQKENGDRTGSVCVKIPKSKRVRQEDFSASEEEKEDQSLSSNKKRKRATPHQSTSIISSSSKLTCVKIGKQVDMLYKNGETETKAQGRNSDLIVNGNENFSQEDEREEKWEIGKNGEKSLSSRAGDIKYPIMMLSNKPALEEDEGGDEEEDVEVNDEEEDHHQYHHQQPQQQHGHSHDYSSQDDEQSDHAEQQAYHDHESQNHHSHSALHLDESGQPTRKLRRSRTTFTTFQLHQLERAFEKTQYPDVFTREELALRLDLSEARVQVWFQNRRAKFRKREKSMGISSNGIPREGSPPGMVNPYSLGQCSPPDLSSLRGSVHHHMGGSPVTLSHHHHPHHHSLPSSGGGSHFPHGLGGLNEFLWNAGLAGVPHGAPGLFTTPSILSAFPALAAAGWPPKSTTPSAAAAAAQTLFAQYMMASHPPVFPFDLSAKGNSSATVLNLSPGNRSRSDSLSPPSQNSSEFAGDGKVSPVVEEAIDLAKSSSRGKIDNGNGNGYGLTFHGKIAGAGRQESVSILRERAAKHLLNGHSPTIKN</sequence>
<feature type="compositionally biased region" description="Basic and acidic residues" evidence="7">
    <location>
        <begin position="230"/>
        <end position="245"/>
    </location>
</feature>
<accession>A0ABP1SAJ2</accession>
<dbReference type="Gene3D" id="1.10.10.60">
    <property type="entry name" value="Homeodomain-like"/>
    <property type="match status" value="1"/>
</dbReference>
<feature type="domain" description="Homeobox" evidence="8">
    <location>
        <begin position="262"/>
        <end position="322"/>
    </location>
</feature>
<feature type="compositionally biased region" description="Low complexity" evidence="7">
    <location>
        <begin position="494"/>
        <end position="504"/>
    </location>
</feature>
<feature type="region of interest" description="Disordered" evidence="7">
    <location>
        <begin position="359"/>
        <end position="393"/>
    </location>
</feature>
<evidence type="ECO:0000256" key="4">
    <source>
        <dbReference type="ARBA" id="ARBA00023242"/>
    </source>
</evidence>
<evidence type="ECO:0000313" key="9">
    <source>
        <dbReference type="EMBL" id="CAL8148860.1"/>
    </source>
</evidence>
<dbReference type="PANTHER" id="PTHR24329:SF543">
    <property type="entry name" value="FI01017P-RELATED"/>
    <property type="match status" value="1"/>
</dbReference>
<dbReference type="PROSITE" id="PS50071">
    <property type="entry name" value="HOMEOBOX_2"/>
    <property type="match status" value="1"/>
</dbReference>
<evidence type="ECO:0000256" key="3">
    <source>
        <dbReference type="ARBA" id="ARBA00023155"/>
    </source>
</evidence>
<name>A0ABP1SAJ2_9HEXA</name>
<feature type="compositionally biased region" description="Acidic residues" evidence="7">
    <location>
        <begin position="184"/>
        <end position="202"/>
    </location>
</feature>
<protein>
    <recommendedName>
        <fullName evidence="8">Homeobox domain-containing protein</fullName>
    </recommendedName>
</protein>
<proteinExistence type="predicted"/>
<dbReference type="PANTHER" id="PTHR24329">
    <property type="entry name" value="HOMEOBOX PROTEIN ARISTALESS"/>
    <property type="match status" value="1"/>
</dbReference>
<keyword evidence="4 5" id="KW-0539">Nucleus</keyword>
<feature type="compositionally biased region" description="Basic and acidic residues" evidence="7">
    <location>
        <begin position="150"/>
        <end position="160"/>
    </location>
</feature>
<feature type="compositionally biased region" description="Basic residues" evidence="7">
    <location>
        <begin position="375"/>
        <end position="384"/>
    </location>
</feature>
<feature type="region of interest" description="Disordered" evidence="7">
    <location>
        <begin position="130"/>
        <end position="166"/>
    </location>
</feature>
<dbReference type="SUPFAM" id="SSF46689">
    <property type="entry name" value="Homeodomain-like"/>
    <property type="match status" value="1"/>
</dbReference>
<comment type="subcellular location">
    <subcellularLocation>
        <location evidence="1 5 6">Nucleus</location>
    </subcellularLocation>
</comment>
<dbReference type="Pfam" id="PF00046">
    <property type="entry name" value="Homeodomain"/>
    <property type="match status" value="1"/>
</dbReference>
<dbReference type="Proteomes" id="UP001642540">
    <property type="component" value="Unassembled WGS sequence"/>
</dbReference>
<feature type="region of interest" description="Disordered" evidence="7">
    <location>
        <begin position="180"/>
        <end position="266"/>
    </location>
</feature>
<keyword evidence="2 5" id="KW-0238">DNA-binding</keyword>
<keyword evidence="3 5" id="KW-0371">Homeobox</keyword>
<dbReference type="SMART" id="SM00389">
    <property type="entry name" value="HOX"/>
    <property type="match status" value="1"/>
</dbReference>
<dbReference type="InterPro" id="IPR009057">
    <property type="entry name" value="Homeodomain-like_sf"/>
</dbReference>
<dbReference type="InterPro" id="IPR001356">
    <property type="entry name" value="HD"/>
</dbReference>
<evidence type="ECO:0000256" key="7">
    <source>
        <dbReference type="SAM" id="MobiDB-lite"/>
    </source>
</evidence>
<feature type="region of interest" description="Disordered" evidence="7">
    <location>
        <begin position="1"/>
        <end position="105"/>
    </location>
</feature>
<dbReference type="InterPro" id="IPR050649">
    <property type="entry name" value="Paired_Homeobox_TFs"/>
</dbReference>
<evidence type="ECO:0000313" key="10">
    <source>
        <dbReference type="Proteomes" id="UP001642540"/>
    </source>
</evidence>
<evidence type="ECO:0000256" key="6">
    <source>
        <dbReference type="RuleBase" id="RU000682"/>
    </source>
</evidence>